<name>A0A4Q1CDB7_9BACT</name>
<evidence type="ECO:0000313" key="1">
    <source>
        <dbReference type="EMBL" id="RXK57556.1"/>
    </source>
</evidence>
<dbReference type="AlphaFoldDB" id="A0A4Q1CDB7"/>
<comment type="caution">
    <text evidence="1">The sequence shown here is derived from an EMBL/GenBank/DDBJ whole genome shotgun (WGS) entry which is preliminary data.</text>
</comment>
<protein>
    <recommendedName>
        <fullName evidence="3">Phage morphogenesis protein</fullName>
    </recommendedName>
</protein>
<proteinExistence type="predicted"/>
<reference evidence="1 2" key="1">
    <citation type="submission" date="2019-01" db="EMBL/GenBank/DDBJ databases">
        <title>Lacibacter sp. strain TTM-7.</title>
        <authorList>
            <person name="Chen W.-M."/>
        </authorList>
    </citation>
    <scope>NUCLEOTIDE SEQUENCE [LARGE SCALE GENOMIC DNA]</scope>
    <source>
        <strain evidence="1 2">TTM-7</strain>
    </source>
</reference>
<organism evidence="1 2">
    <name type="scientific">Lacibacter luteus</name>
    <dbReference type="NCBI Taxonomy" id="2508719"/>
    <lineage>
        <taxon>Bacteria</taxon>
        <taxon>Pseudomonadati</taxon>
        <taxon>Bacteroidota</taxon>
        <taxon>Chitinophagia</taxon>
        <taxon>Chitinophagales</taxon>
        <taxon>Chitinophagaceae</taxon>
        <taxon>Lacibacter</taxon>
    </lineage>
</organism>
<accession>A0A4Q1CDB7</accession>
<dbReference type="OrthoDB" id="964176at2"/>
<keyword evidence="2" id="KW-1185">Reference proteome</keyword>
<gene>
    <name evidence="1" type="ORF">ESA94_20370</name>
</gene>
<evidence type="ECO:0008006" key="3">
    <source>
        <dbReference type="Google" id="ProtNLM"/>
    </source>
</evidence>
<dbReference type="EMBL" id="SDHW01000009">
    <property type="protein sequence ID" value="RXK57556.1"/>
    <property type="molecule type" value="Genomic_DNA"/>
</dbReference>
<evidence type="ECO:0000313" key="2">
    <source>
        <dbReference type="Proteomes" id="UP000290204"/>
    </source>
</evidence>
<dbReference type="RefSeq" id="WP_129132808.1">
    <property type="nucleotide sequence ID" value="NZ_SDHW01000009.1"/>
</dbReference>
<sequence>MTPEQFQTELKKKQTELKHYVNAVFPQRAGVISVRFVNGNFRAQGWQGRTFQRWKKNARKGTVLVKTGRGRRGTSFTTGVAQTRVYNDVLYMAVHNRGFSGTVKVKQHQRRIMGKEKQGTGRFSVKTRKERMKTVSVVKGISTVKEHTRKMNIPKRKFMPESMQDSPVLANALQREITRSLNKIFQ</sequence>
<dbReference type="Proteomes" id="UP000290204">
    <property type="component" value="Unassembled WGS sequence"/>
</dbReference>